<evidence type="ECO:0000256" key="3">
    <source>
        <dbReference type="ARBA" id="ARBA00022679"/>
    </source>
</evidence>
<keyword evidence="3" id="KW-0808">Transferase</keyword>
<keyword evidence="7" id="KW-0411">Iron-sulfur</keyword>
<dbReference type="RefSeq" id="WP_151424685.1">
    <property type="nucleotide sequence ID" value="NZ_WBJX01000006.1"/>
</dbReference>
<dbReference type="InterPro" id="IPR016454">
    <property type="entry name" value="Cysteine_dSase"/>
</dbReference>
<gene>
    <name evidence="10" type="ORF">F8O03_15560</name>
</gene>
<evidence type="ECO:0000256" key="8">
    <source>
        <dbReference type="ARBA" id="ARBA00050776"/>
    </source>
</evidence>
<keyword evidence="6" id="KW-0408">Iron</keyword>
<comment type="catalytic activity">
    <reaction evidence="8">
        <text>(sulfur carrier)-H + L-cysteine = (sulfur carrier)-SH + L-alanine</text>
        <dbReference type="Rhea" id="RHEA:43892"/>
        <dbReference type="Rhea" id="RHEA-COMP:14737"/>
        <dbReference type="Rhea" id="RHEA-COMP:14739"/>
        <dbReference type="ChEBI" id="CHEBI:29917"/>
        <dbReference type="ChEBI" id="CHEBI:35235"/>
        <dbReference type="ChEBI" id="CHEBI:57972"/>
        <dbReference type="ChEBI" id="CHEBI:64428"/>
        <dbReference type="EC" id="2.8.1.7"/>
    </reaction>
</comment>
<evidence type="ECO:0000256" key="2">
    <source>
        <dbReference type="ARBA" id="ARBA00006490"/>
    </source>
</evidence>
<dbReference type="OrthoDB" id="9808002at2"/>
<dbReference type="Gene3D" id="3.40.640.10">
    <property type="entry name" value="Type I PLP-dependent aspartate aminotransferase-like (Major domain)"/>
    <property type="match status" value="1"/>
</dbReference>
<dbReference type="InterPro" id="IPR000192">
    <property type="entry name" value="Aminotrans_V_dom"/>
</dbReference>
<evidence type="ECO:0000256" key="5">
    <source>
        <dbReference type="ARBA" id="ARBA00022898"/>
    </source>
</evidence>
<evidence type="ECO:0000256" key="6">
    <source>
        <dbReference type="ARBA" id="ARBA00023004"/>
    </source>
</evidence>
<dbReference type="PANTHER" id="PTHR11601">
    <property type="entry name" value="CYSTEINE DESULFURYLASE FAMILY MEMBER"/>
    <property type="match status" value="1"/>
</dbReference>
<dbReference type="Gene3D" id="3.90.1150.10">
    <property type="entry name" value="Aspartate Aminotransferase, domain 1"/>
    <property type="match status" value="1"/>
</dbReference>
<dbReference type="AlphaFoldDB" id="A0A7J5AZ73"/>
<dbReference type="GO" id="GO:0051536">
    <property type="term" value="F:iron-sulfur cluster binding"/>
    <property type="evidence" value="ECO:0007669"/>
    <property type="project" value="UniProtKB-KW"/>
</dbReference>
<keyword evidence="5" id="KW-0663">Pyridoxal phosphate</keyword>
<evidence type="ECO:0000259" key="9">
    <source>
        <dbReference type="Pfam" id="PF00266"/>
    </source>
</evidence>
<name>A0A7J5AZ73_9MICO</name>
<reference evidence="10 11" key="1">
    <citation type="submission" date="2019-09" db="EMBL/GenBank/DDBJ databases">
        <title>Phylogeny of genus Pseudoclavibacter and closely related genus.</title>
        <authorList>
            <person name="Li Y."/>
        </authorList>
    </citation>
    <scope>NUCLEOTIDE SEQUENCE [LARGE SCALE GENOMIC DNA]</scope>
    <source>
        <strain evidence="10 11">THG-MD12</strain>
    </source>
</reference>
<feature type="domain" description="Aminotransferase class V" evidence="9">
    <location>
        <begin position="3"/>
        <end position="380"/>
    </location>
</feature>
<evidence type="ECO:0000313" key="10">
    <source>
        <dbReference type="EMBL" id="KAB1636374.1"/>
    </source>
</evidence>
<dbReference type="InterPro" id="IPR015422">
    <property type="entry name" value="PyrdxlP-dep_Trfase_small"/>
</dbReference>
<comment type="cofactor">
    <cofactor evidence="1">
        <name>pyridoxal 5'-phosphate</name>
        <dbReference type="ChEBI" id="CHEBI:597326"/>
    </cofactor>
</comment>
<evidence type="ECO:0000256" key="4">
    <source>
        <dbReference type="ARBA" id="ARBA00022723"/>
    </source>
</evidence>
<dbReference type="EMBL" id="WBJX01000006">
    <property type="protein sequence ID" value="KAB1636374.1"/>
    <property type="molecule type" value="Genomic_DNA"/>
</dbReference>
<keyword evidence="11" id="KW-1185">Reference proteome</keyword>
<accession>A0A7J5AZ73</accession>
<organism evidence="10 11">
    <name type="scientific">Pseudoclavibacter terrae</name>
    <dbReference type="NCBI Taxonomy" id="1530195"/>
    <lineage>
        <taxon>Bacteria</taxon>
        <taxon>Bacillati</taxon>
        <taxon>Actinomycetota</taxon>
        <taxon>Actinomycetes</taxon>
        <taxon>Micrococcales</taxon>
        <taxon>Microbacteriaceae</taxon>
        <taxon>Pseudoclavibacter</taxon>
    </lineage>
</organism>
<evidence type="ECO:0000256" key="1">
    <source>
        <dbReference type="ARBA" id="ARBA00001933"/>
    </source>
</evidence>
<dbReference type="SUPFAM" id="SSF53383">
    <property type="entry name" value="PLP-dependent transferases"/>
    <property type="match status" value="1"/>
</dbReference>
<dbReference type="PIRSF" id="PIRSF005572">
    <property type="entry name" value="NifS"/>
    <property type="match status" value="1"/>
</dbReference>
<dbReference type="InterPro" id="IPR015424">
    <property type="entry name" value="PyrdxlP-dep_Trfase"/>
</dbReference>
<dbReference type="GO" id="GO:0031071">
    <property type="term" value="F:cysteine desulfurase activity"/>
    <property type="evidence" value="ECO:0007669"/>
    <property type="project" value="UniProtKB-EC"/>
</dbReference>
<dbReference type="GO" id="GO:0046872">
    <property type="term" value="F:metal ion binding"/>
    <property type="evidence" value="ECO:0007669"/>
    <property type="project" value="UniProtKB-KW"/>
</dbReference>
<dbReference type="Gene3D" id="1.10.260.50">
    <property type="match status" value="1"/>
</dbReference>
<comment type="similarity">
    <text evidence="2">Belongs to the class-V pyridoxal-phosphate-dependent aminotransferase family. NifS/IscS subfamily.</text>
</comment>
<dbReference type="Proteomes" id="UP000490386">
    <property type="component" value="Unassembled WGS sequence"/>
</dbReference>
<dbReference type="InterPro" id="IPR015421">
    <property type="entry name" value="PyrdxlP-dep_Trfase_major"/>
</dbReference>
<proteinExistence type="inferred from homology"/>
<keyword evidence="4" id="KW-0479">Metal-binding</keyword>
<dbReference type="Pfam" id="PF00266">
    <property type="entry name" value="Aminotran_5"/>
    <property type="match status" value="1"/>
</dbReference>
<protein>
    <submittedName>
        <fullName evidence="10">Cysteine desulfurase</fullName>
    </submittedName>
</protein>
<evidence type="ECO:0000313" key="11">
    <source>
        <dbReference type="Proteomes" id="UP000490386"/>
    </source>
</evidence>
<evidence type="ECO:0000256" key="7">
    <source>
        <dbReference type="ARBA" id="ARBA00023014"/>
    </source>
</evidence>
<comment type="caution">
    <text evidence="10">The sequence shown here is derived from an EMBL/GenBank/DDBJ whole genome shotgun (WGS) entry which is preliminary data.</text>
</comment>
<dbReference type="PANTHER" id="PTHR11601:SF34">
    <property type="entry name" value="CYSTEINE DESULFURASE"/>
    <property type="match status" value="1"/>
</dbReference>
<sequence length="403" mass="41643">MAVYLDHAATTPMVREAREALLAGLDLTGNPSSIHGHGQAAKRLLEGARERVAAALGADPIEVVLTSGGTEAINLGIKGLYWARREQDAARVRVLAPRGEHHASVDAVEWLVAHEGAVVDWLPVDESGVVDLGVAEQRMREHANEVALITVILANNEVGSVQPVRSLAALAAEHGIPVHVDAVAAFGHIPVSLRELDVAALSVSAHKIGGPVAMGALALARAHTVEALIHGGGQQRGVRSGTQDVPAALAFAAATDAAMSRMETEGARLDALARRLAGGLARIPGAELRGAPIDGVLQDAGVEVRARVPGNVHATFDGCQGDSLLFLLDMAGFSVSTGSACQAGIAEPSHVLLGMGLDERTALSALRFTLGASTGDADIASLLDVLPRIVEQARTAGFSDRTV</sequence>